<evidence type="ECO:0000313" key="2">
    <source>
        <dbReference type="Proteomes" id="UP001501581"/>
    </source>
</evidence>
<evidence type="ECO:0000313" key="1">
    <source>
        <dbReference type="EMBL" id="GAA1102149.1"/>
    </source>
</evidence>
<keyword evidence="2" id="KW-1185">Reference proteome</keyword>
<comment type="caution">
    <text evidence="1">The sequence shown here is derived from an EMBL/GenBank/DDBJ whole genome shotgun (WGS) entry which is preliminary data.</text>
</comment>
<gene>
    <name evidence="1" type="ORF">GCM10009668_20750</name>
</gene>
<organism evidence="1 2">
    <name type="scientific">Nocardioides dubius</name>
    <dbReference type="NCBI Taxonomy" id="317019"/>
    <lineage>
        <taxon>Bacteria</taxon>
        <taxon>Bacillati</taxon>
        <taxon>Actinomycetota</taxon>
        <taxon>Actinomycetes</taxon>
        <taxon>Propionibacteriales</taxon>
        <taxon>Nocardioidaceae</taxon>
        <taxon>Nocardioides</taxon>
    </lineage>
</organism>
<name>A0ABN1TTS9_9ACTN</name>
<dbReference type="EMBL" id="BAAALG010000008">
    <property type="protein sequence ID" value="GAA1102149.1"/>
    <property type="molecule type" value="Genomic_DNA"/>
</dbReference>
<evidence type="ECO:0008006" key="3">
    <source>
        <dbReference type="Google" id="ProtNLM"/>
    </source>
</evidence>
<dbReference type="RefSeq" id="WP_343994058.1">
    <property type="nucleotide sequence ID" value="NZ_BAAALG010000008.1"/>
</dbReference>
<protein>
    <recommendedName>
        <fullName evidence="3">Phosphodiesterase</fullName>
    </recommendedName>
</protein>
<accession>A0ABN1TTS9</accession>
<proteinExistence type="predicted"/>
<reference evidence="1 2" key="1">
    <citation type="journal article" date="2019" name="Int. J. Syst. Evol. Microbiol.">
        <title>The Global Catalogue of Microorganisms (GCM) 10K type strain sequencing project: providing services to taxonomists for standard genome sequencing and annotation.</title>
        <authorList>
            <consortium name="The Broad Institute Genomics Platform"/>
            <consortium name="The Broad Institute Genome Sequencing Center for Infectious Disease"/>
            <person name="Wu L."/>
            <person name="Ma J."/>
        </authorList>
    </citation>
    <scope>NUCLEOTIDE SEQUENCE [LARGE SCALE GENOMIC DNA]</scope>
    <source>
        <strain evidence="1 2">JCM 13008</strain>
    </source>
</reference>
<dbReference type="Proteomes" id="UP001501581">
    <property type="component" value="Unassembled WGS sequence"/>
</dbReference>
<sequence>MIDRADVGRAGAAMRDGAARLGGRLLSTATSGVAKARSAAKPLHPRGEVWTARLAAAPNVVAEPEVAWLGDVITDRVEVRVSTAIGLRPGWPDISGVAVRLPLADRPAGGRHVALSKADLLFASTGTGPLGRFLLAPTLHPDQHPLSTLLPYRGTEQPVLFALRPAGPRVGGVALQYELAFAHGTGPWQVCGRLHLQEQVPRSLEFDPIGNVPPGLTQYRWVRLLRSPAYRAARRERHHR</sequence>